<feature type="chain" id="PRO_5008447225" description="UDP-glucuronosyltransferase" evidence="5">
    <location>
        <begin position="21"/>
        <end position="533"/>
    </location>
</feature>
<dbReference type="Pfam" id="PF00201">
    <property type="entry name" value="UDPGT"/>
    <property type="match status" value="1"/>
</dbReference>
<feature type="signal peptide" evidence="5">
    <location>
        <begin position="1"/>
        <end position="20"/>
    </location>
</feature>
<feature type="transmembrane region" description="Helical" evidence="5">
    <location>
        <begin position="479"/>
        <end position="502"/>
    </location>
</feature>
<comment type="subcellular location">
    <subcellularLocation>
        <location evidence="5">Membrane</location>
        <topology evidence="5">Single-pass membrane protein</topology>
    </subcellularLocation>
</comment>
<evidence type="ECO:0000256" key="1">
    <source>
        <dbReference type="ARBA" id="ARBA00009995"/>
    </source>
</evidence>
<dbReference type="CDD" id="cd03784">
    <property type="entry name" value="GT1_Gtf-like"/>
    <property type="match status" value="1"/>
</dbReference>
<name>A0A1B6FR23_9HEMI</name>
<keyword evidence="2 4" id="KW-0328">Glycosyltransferase</keyword>
<keyword evidence="3 4" id="KW-0808">Transferase</keyword>
<protein>
    <recommendedName>
        <fullName evidence="5">UDP-glucuronosyltransferase</fullName>
        <ecNumber evidence="5">2.4.1.17</ecNumber>
    </recommendedName>
</protein>
<dbReference type="SUPFAM" id="SSF53756">
    <property type="entry name" value="UDP-Glycosyltransferase/glycogen phosphorylase"/>
    <property type="match status" value="1"/>
</dbReference>
<keyword evidence="5" id="KW-0732">Signal</keyword>
<dbReference type="EC" id="2.4.1.17" evidence="5"/>
<dbReference type="InterPro" id="IPR002213">
    <property type="entry name" value="UDP_glucos_trans"/>
</dbReference>
<keyword evidence="5" id="KW-0472">Membrane</keyword>
<proteinExistence type="inferred from homology"/>
<dbReference type="PANTHER" id="PTHR48043">
    <property type="entry name" value="EG:EG0003.4 PROTEIN-RELATED"/>
    <property type="match status" value="1"/>
</dbReference>
<evidence type="ECO:0000256" key="2">
    <source>
        <dbReference type="ARBA" id="ARBA00022676"/>
    </source>
</evidence>
<evidence type="ECO:0000256" key="5">
    <source>
        <dbReference type="RuleBase" id="RU362059"/>
    </source>
</evidence>
<comment type="similarity">
    <text evidence="1 4">Belongs to the UDP-glycosyltransferase family.</text>
</comment>
<dbReference type="PANTHER" id="PTHR48043:SF159">
    <property type="entry name" value="EG:EG0003.4 PROTEIN-RELATED"/>
    <property type="match status" value="1"/>
</dbReference>
<comment type="catalytic activity">
    <reaction evidence="5">
        <text>glucuronate acceptor + UDP-alpha-D-glucuronate = acceptor beta-D-glucuronoside + UDP + H(+)</text>
        <dbReference type="Rhea" id="RHEA:21032"/>
        <dbReference type="ChEBI" id="CHEBI:15378"/>
        <dbReference type="ChEBI" id="CHEBI:58052"/>
        <dbReference type="ChEBI" id="CHEBI:58223"/>
        <dbReference type="ChEBI" id="CHEBI:132367"/>
        <dbReference type="ChEBI" id="CHEBI:132368"/>
        <dbReference type="EC" id="2.4.1.17"/>
    </reaction>
</comment>
<dbReference type="PROSITE" id="PS00375">
    <property type="entry name" value="UDPGT"/>
    <property type="match status" value="1"/>
</dbReference>
<evidence type="ECO:0000256" key="4">
    <source>
        <dbReference type="RuleBase" id="RU003718"/>
    </source>
</evidence>
<dbReference type="GO" id="GO:0015020">
    <property type="term" value="F:glucuronosyltransferase activity"/>
    <property type="evidence" value="ECO:0007669"/>
    <property type="project" value="UniProtKB-EC"/>
</dbReference>
<dbReference type="FunFam" id="3.40.50.2000:FF:000021">
    <property type="entry name" value="UDP-glucuronosyltransferase"/>
    <property type="match status" value="1"/>
</dbReference>
<organism evidence="6">
    <name type="scientific">Cuerna arida</name>
    <dbReference type="NCBI Taxonomy" id="1464854"/>
    <lineage>
        <taxon>Eukaryota</taxon>
        <taxon>Metazoa</taxon>
        <taxon>Ecdysozoa</taxon>
        <taxon>Arthropoda</taxon>
        <taxon>Hexapoda</taxon>
        <taxon>Insecta</taxon>
        <taxon>Pterygota</taxon>
        <taxon>Neoptera</taxon>
        <taxon>Paraneoptera</taxon>
        <taxon>Hemiptera</taxon>
        <taxon>Auchenorrhyncha</taxon>
        <taxon>Membracoidea</taxon>
        <taxon>Cicadellidae</taxon>
        <taxon>Cicadellinae</taxon>
        <taxon>Proconiini</taxon>
        <taxon>Cuerna</taxon>
    </lineage>
</organism>
<dbReference type="GO" id="GO:0016020">
    <property type="term" value="C:membrane"/>
    <property type="evidence" value="ECO:0007669"/>
    <property type="project" value="UniProtKB-SubCell"/>
</dbReference>
<keyword evidence="5" id="KW-1133">Transmembrane helix</keyword>
<dbReference type="EMBL" id="GECZ01017112">
    <property type="protein sequence ID" value="JAS52657.1"/>
    <property type="molecule type" value="Transcribed_RNA"/>
</dbReference>
<dbReference type="InterPro" id="IPR035595">
    <property type="entry name" value="UDP_glycos_trans_CS"/>
</dbReference>
<sequence length="533" mass="59927">MWMPLLSCVLLLCAINSVSSARILAVLPLPGKSHFISNQAVLAALAARGHDVTVYSVFVPPQPVANMKHIQLHSAFFADMKKTWTFEKFRDMVKQDSYVKFGALTIWQLSTMICTDFLNHKEIKTLLASKEKFDLVMTEALFGQESMLAFGHIFNAPVINLNGFGPWSIVNRVHGNSLQMATSPDIVSYPFKDQMNFVDRLKNVVTSTMTLLYYHFIHLPKQQEIIKSTFKTSTIPPIEEMLQNLSLTIANFHHLVNYPRSYTGNIIPVGGIHIPQQLPPLPKDIKEFLDSGKKSVILFSLGTVVPVHLMPSEYIQMFVNVFKKLPYKILWKIEAESVTDLPKNVMITKWLPQQSVLAHPNCVLFITHGGLMSQLEAFHMGVPVVAIPFFGDQPFNVGLYEHFGVGVKLDFNSLTEDSLNKAVLSVVGKPQYIENAKKVSLLFRHLPMSANDTAVFWTEYVLRHGGAKHLTPRAAQMPWYQLALIDIAAVTLGVVFVFLYILKKVFSLLWSLCCSKKASPNNKKGVSPKKKNN</sequence>
<evidence type="ECO:0000256" key="3">
    <source>
        <dbReference type="ARBA" id="ARBA00022679"/>
    </source>
</evidence>
<dbReference type="AlphaFoldDB" id="A0A1B6FR23"/>
<gene>
    <name evidence="6" type="ORF">g.37396</name>
</gene>
<dbReference type="InterPro" id="IPR050271">
    <property type="entry name" value="UDP-glycosyltransferase"/>
</dbReference>
<reference evidence="6" key="1">
    <citation type="submission" date="2015-11" db="EMBL/GenBank/DDBJ databases">
        <title>De novo transcriptome assembly of four potential Pierce s Disease insect vectors from Arizona vineyards.</title>
        <authorList>
            <person name="Tassone E.E."/>
        </authorList>
    </citation>
    <scope>NUCLEOTIDE SEQUENCE</scope>
</reference>
<accession>A0A1B6FR23</accession>
<dbReference type="Gene3D" id="3.40.50.2000">
    <property type="entry name" value="Glycogen Phosphorylase B"/>
    <property type="match status" value="2"/>
</dbReference>
<evidence type="ECO:0000313" key="6">
    <source>
        <dbReference type="EMBL" id="JAS52657.1"/>
    </source>
</evidence>
<keyword evidence="5" id="KW-0812">Transmembrane</keyword>